<reference evidence="2 3" key="1">
    <citation type="submission" date="2023-08" db="EMBL/GenBank/DDBJ databases">
        <title>Oxalobacteraceae gen .nov., isolated from river sludge outside the plant.</title>
        <authorList>
            <person name="Zhao S.Y."/>
        </authorList>
    </citation>
    <scope>NUCLEOTIDE SEQUENCE [LARGE SCALE GENOMIC DNA]</scope>
    <source>
        <strain evidence="2 3">R-40</strain>
    </source>
</reference>
<feature type="region of interest" description="Disordered" evidence="1">
    <location>
        <begin position="1"/>
        <end position="77"/>
    </location>
</feature>
<gene>
    <name evidence="2" type="ORF">Q8A64_04095</name>
</gene>
<evidence type="ECO:0000256" key="1">
    <source>
        <dbReference type="SAM" id="MobiDB-lite"/>
    </source>
</evidence>
<evidence type="ECO:0000313" key="2">
    <source>
        <dbReference type="EMBL" id="MDQ9169588.1"/>
    </source>
</evidence>
<name>A0ABU1BKT0_9BURK</name>
<proteinExistence type="predicted"/>
<organism evidence="2 3">
    <name type="scientific">Keguizhuia sedimenti</name>
    <dbReference type="NCBI Taxonomy" id="3064264"/>
    <lineage>
        <taxon>Bacteria</taxon>
        <taxon>Pseudomonadati</taxon>
        <taxon>Pseudomonadota</taxon>
        <taxon>Betaproteobacteria</taxon>
        <taxon>Burkholderiales</taxon>
        <taxon>Oxalobacteraceae</taxon>
        <taxon>Keguizhuia</taxon>
    </lineage>
</organism>
<keyword evidence="3" id="KW-1185">Reference proteome</keyword>
<dbReference type="EMBL" id="JAUYVH010000002">
    <property type="protein sequence ID" value="MDQ9169588.1"/>
    <property type="molecule type" value="Genomic_DNA"/>
</dbReference>
<evidence type="ECO:0000313" key="3">
    <source>
        <dbReference type="Proteomes" id="UP001225596"/>
    </source>
</evidence>
<accession>A0ABU1BKT0</accession>
<protein>
    <submittedName>
        <fullName evidence="2">Uncharacterized protein</fullName>
    </submittedName>
</protein>
<feature type="compositionally biased region" description="Basic and acidic residues" evidence="1">
    <location>
        <begin position="48"/>
        <end position="62"/>
    </location>
</feature>
<dbReference type="Proteomes" id="UP001225596">
    <property type="component" value="Unassembled WGS sequence"/>
</dbReference>
<dbReference type="RefSeq" id="WP_338435526.1">
    <property type="nucleotide sequence ID" value="NZ_JAUYVH010000002.1"/>
</dbReference>
<sequence>MKSHGSNKRDSDNISKGNLINPSHHPMPGADDEPIDAGASSGTQLPRRTTEKESGKLQKKNDNGSQPKGFDPDDVMT</sequence>
<comment type="caution">
    <text evidence="2">The sequence shown here is derived from an EMBL/GenBank/DDBJ whole genome shotgun (WGS) entry which is preliminary data.</text>
</comment>